<dbReference type="Proteomes" id="UP000242329">
    <property type="component" value="Unassembled WGS sequence"/>
</dbReference>
<evidence type="ECO:0000259" key="2">
    <source>
        <dbReference type="Pfam" id="PF18423"/>
    </source>
</evidence>
<gene>
    <name evidence="3" type="ORF">SAMN02745221_02045</name>
</gene>
<dbReference type="Gene3D" id="1.10.10.1100">
    <property type="entry name" value="BFD-like [2Fe-2S]-binding domain"/>
    <property type="match status" value="1"/>
</dbReference>
<feature type="domain" description="CopZ zinc binding" evidence="2">
    <location>
        <begin position="15"/>
        <end position="71"/>
    </location>
</feature>
<dbReference type="Pfam" id="PF04324">
    <property type="entry name" value="Fer2_BFD"/>
    <property type="match status" value="1"/>
</dbReference>
<dbReference type="STRING" id="1123382.SAMN02745221_02045"/>
<feature type="domain" description="BFD-like [2Fe-2S]-binding" evidence="1">
    <location>
        <begin position="84"/>
        <end position="122"/>
    </location>
</feature>
<proteinExistence type="predicted"/>
<evidence type="ECO:0000313" key="3">
    <source>
        <dbReference type="EMBL" id="SHH26217.1"/>
    </source>
</evidence>
<evidence type="ECO:0000259" key="1">
    <source>
        <dbReference type="Pfam" id="PF04324"/>
    </source>
</evidence>
<reference evidence="4" key="1">
    <citation type="submission" date="2016-11" db="EMBL/GenBank/DDBJ databases">
        <authorList>
            <person name="Varghese N."/>
            <person name="Submissions S."/>
        </authorList>
    </citation>
    <scope>NUCLEOTIDE SEQUENCE [LARGE SCALE GENOMIC DNA]</scope>
    <source>
        <strain evidence="4">DSM 11003</strain>
    </source>
</reference>
<dbReference type="AlphaFoldDB" id="A0A1M5RIT7"/>
<sequence>MASLDKTEIISKQPVCPLCNTRGKKVLRRTVENLCPGIRLEDGPYYLCLSPACNIGYYTSSGQVIPKDRLKVPIWFKEESPVPVCYCQQVTDEEIWKHVAVDKCCSTLEDIQKHTGANTGCRCVETNPAGT</sequence>
<dbReference type="InterPro" id="IPR007419">
    <property type="entry name" value="BFD-like_2Fe2S-bd_dom"/>
</dbReference>
<dbReference type="OrthoDB" id="95698at2"/>
<keyword evidence="4" id="KW-1185">Reference proteome</keyword>
<dbReference type="InterPro" id="IPR040890">
    <property type="entry name" value="Znf_CopZ"/>
</dbReference>
<dbReference type="EMBL" id="FQWY01000050">
    <property type="protein sequence ID" value="SHH26217.1"/>
    <property type="molecule type" value="Genomic_DNA"/>
</dbReference>
<accession>A0A1M5RIT7</accession>
<dbReference type="InterPro" id="IPR041854">
    <property type="entry name" value="BFD-like_2Fe2S-bd_dom_sf"/>
</dbReference>
<dbReference type="Gene3D" id="2.20.25.270">
    <property type="match status" value="1"/>
</dbReference>
<dbReference type="Pfam" id="PF18423">
    <property type="entry name" value="zf_CopZ"/>
    <property type="match status" value="1"/>
</dbReference>
<organism evidence="3 4">
    <name type="scientific">Thermosyntropha lipolytica DSM 11003</name>
    <dbReference type="NCBI Taxonomy" id="1123382"/>
    <lineage>
        <taxon>Bacteria</taxon>
        <taxon>Bacillati</taxon>
        <taxon>Bacillota</taxon>
        <taxon>Clostridia</taxon>
        <taxon>Eubacteriales</taxon>
        <taxon>Syntrophomonadaceae</taxon>
        <taxon>Thermosyntropha</taxon>
    </lineage>
</organism>
<name>A0A1M5RIT7_9FIRM</name>
<evidence type="ECO:0000313" key="4">
    <source>
        <dbReference type="Proteomes" id="UP000242329"/>
    </source>
</evidence>
<protein>
    <submittedName>
        <fullName evidence="3">BFD-like [2Fe-2S] binding domain-containing protein</fullName>
    </submittedName>
</protein>